<keyword evidence="3" id="KW-0687">Ribonucleoprotein</keyword>
<comment type="similarity">
    <text evidence="1">Belongs to the eukaryotic ribosomal protein eL32 family.</text>
</comment>
<dbReference type="GO" id="GO:0003735">
    <property type="term" value="F:structural constituent of ribosome"/>
    <property type="evidence" value="ECO:0007669"/>
    <property type="project" value="InterPro"/>
</dbReference>
<dbReference type="InterPro" id="IPR023654">
    <property type="entry name" value="Ribosomal_eL32_arc"/>
</dbReference>
<dbReference type="GO" id="GO:0022625">
    <property type="term" value="C:cytosolic large ribosomal subunit"/>
    <property type="evidence" value="ECO:0007669"/>
    <property type="project" value="TreeGrafter"/>
</dbReference>
<dbReference type="GeneID" id="5412243"/>
<dbReference type="Proteomes" id="UP000002408">
    <property type="component" value="Chromosome"/>
</dbReference>
<dbReference type="KEGG" id="mbn:Mboo_0549"/>
<evidence type="ECO:0000256" key="6">
    <source>
        <dbReference type="SAM" id="MobiDB-lite"/>
    </source>
</evidence>
<gene>
    <name evidence="7" type="ordered locus">Mboo_0549</name>
</gene>
<evidence type="ECO:0000313" key="7">
    <source>
        <dbReference type="EMBL" id="ABS55067.1"/>
    </source>
</evidence>
<dbReference type="PANTHER" id="PTHR23413:SF1">
    <property type="entry name" value="RIBOSOMAL PROTEIN L32"/>
    <property type="match status" value="1"/>
</dbReference>
<evidence type="ECO:0000313" key="8">
    <source>
        <dbReference type="Proteomes" id="UP000002408"/>
    </source>
</evidence>
<reference evidence="8" key="1">
    <citation type="journal article" date="2015" name="Microbiology">
        <title>Genome of Methanoregula boonei 6A8 reveals adaptations to oligotrophic peatland environments.</title>
        <authorList>
            <person name="Braeuer S."/>
            <person name="Cadillo-Quiroz H."/>
            <person name="Kyrpides N."/>
            <person name="Woyke T."/>
            <person name="Goodwin L."/>
            <person name="Detter C."/>
            <person name="Podell S."/>
            <person name="Yavitt J.B."/>
            <person name="Zinder S.H."/>
        </authorList>
    </citation>
    <scope>NUCLEOTIDE SEQUENCE [LARGE SCALE GENOMIC DNA]</scope>
    <source>
        <strain evidence="8">DSM 21154 / JCM 14090 / 6A8</strain>
    </source>
</reference>
<dbReference type="eggNOG" id="arCOG00781">
    <property type="taxonomic scope" value="Archaea"/>
</dbReference>
<dbReference type="AlphaFoldDB" id="A7I5Q6"/>
<dbReference type="SMART" id="SM01393">
    <property type="entry name" value="Ribosomal_L32e"/>
    <property type="match status" value="1"/>
</dbReference>
<dbReference type="HOGENOM" id="CLU_1192624_0_0_2"/>
<keyword evidence="8" id="KW-1185">Reference proteome</keyword>
<dbReference type="RefSeq" id="WP_012106088.1">
    <property type="nucleotide sequence ID" value="NC_009712.1"/>
</dbReference>
<evidence type="ECO:0000256" key="4">
    <source>
        <dbReference type="ARBA" id="ARBA00035229"/>
    </source>
</evidence>
<evidence type="ECO:0000256" key="3">
    <source>
        <dbReference type="ARBA" id="ARBA00023274"/>
    </source>
</evidence>
<feature type="compositionally biased region" description="Basic and acidic residues" evidence="6">
    <location>
        <begin position="130"/>
        <end position="153"/>
    </location>
</feature>
<feature type="region of interest" description="Disordered" evidence="6">
    <location>
        <begin position="130"/>
        <end position="246"/>
    </location>
</feature>
<dbReference type="Pfam" id="PF01655">
    <property type="entry name" value="Ribosomal_L32e"/>
    <property type="match status" value="1"/>
</dbReference>
<protein>
    <recommendedName>
        <fullName evidence="4">Large ribosomal subunit protein eL32</fullName>
    </recommendedName>
    <alternativeName>
        <fullName evidence="5">50S ribosomal protein L32e</fullName>
    </alternativeName>
</protein>
<dbReference type="InterPro" id="IPR036351">
    <property type="entry name" value="Ribosomal_eL32_sf"/>
</dbReference>
<dbReference type="EMBL" id="CP000780">
    <property type="protein sequence ID" value="ABS55067.1"/>
    <property type="molecule type" value="Genomic_DNA"/>
</dbReference>
<dbReference type="STRING" id="456442.Mboo_0549"/>
<evidence type="ECO:0000256" key="5">
    <source>
        <dbReference type="ARBA" id="ARBA00035377"/>
    </source>
</evidence>
<sequence>MTTETKRLIRVRTEKGAVFKRHGFGTKPQLSDSWRKPRGQHNKQREQKKAKGNLPKPGFGSPIAVRGMHPSGFFEVLVFTEKDLENLDVKTQAIRISAGVGARKRKALQEKAAASGIKILNARVIKERVAEEKPAEPAKEAAKAKKDAKENPAKKSASKVTSSKKKGTEEKKPVKSAPSKAKPAAKETEKKAEKAEKPKAKESAKAPAKKPAAKEAEKKPATAAKKSPAEKTAPKKKSSSGVKKNE</sequence>
<evidence type="ECO:0000256" key="1">
    <source>
        <dbReference type="ARBA" id="ARBA00008431"/>
    </source>
</evidence>
<dbReference type="NCBIfam" id="NF006332">
    <property type="entry name" value="PRK08562.1"/>
    <property type="match status" value="1"/>
</dbReference>
<dbReference type="OrthoDB" id="372100at2157"/>
<accession>A7I5Q6</accession>
<name>A7I5Q6_METB6</name>
<feature type="region of interest" description="Disordered" evidence="6">
    <location>
        <begin position="20"/>
        <end position="62"/>
    </location>
</feature>
<dbReference type="PANTHER" id="PTHR23413">
    <property type="entry name" value="60S RIBOSOMAL PROTEIN L32 AND DNA-DIRECTED RNA POLYMERASE II, SUBUNIT N"/>
    <property type="match status" value="1"/>
</dbReference>
<evidence type="ECO:0000256" key="2">
    <source>
        <dbReference type="ARBA" id="ARBA00022980"/>
    </source>
</evidence>
<dbReference type="GO" id="GO:0006412">
    <property type="term" value="P:translation"/>
    <property type="evidence" value="ECO:0007669"/>
    <property type="project" value="InterPro"/>
</dbReference>
<feature type="compositionally biased region" description="Basic and acidic residues" evidence="6">
    <location>
        <begin position="184"/>
        <end position="204"/>
    </location>
</feature>
<dbReference type="SUPFAM" id="SSF52042">
    <property type="entry name" value="Ribosomal protein L32e"/>
    <property type="match status" value="1"/>
</dbReference>
<organism evidence="7 8">
    <name type="scientific">Methanoregula boonei (strain DSM 21154 / JCM 14090 / 6A8)</name>
    <dbReference type="NCBI Taxonomy" id="456442"/>
    <lineage>
        <taxon>Archaea</taxon>
        <taxon>Methanobacteriati</taxon>
        <taxon>Methanobacteriota</taxon>
        <taxon>Stenosarchaea group</taxon>
        <taxon>Methanomicrobia</taxon>
        <taxon>Methanomicrobiales</taxon>
        <taxon>Methanoregulaceae</taxon>
        <taxon>Methanoregula</taxon>
    </lineage>
</organism>
<keyword evidence="2 7" id="KW-0689">Ribosomal protein</keyword>
<dbReference type="InterPro" id="IPR001515">
    <property type="entry name" value="Ribosomal_eL32"/>
</dbReference>
<proteinExistence type="inferred from homology"/>
<dbReference type="CDD" id="cd00513">
    <property type="entry name" value="Ribosomal_L32_L32e"/>
    <property type="match status" value="1"/>
</dbReference>